<protein>
    <submittedName>
        <fullName evidence="1">Uncharacterized protein</fullName>
    </submittedName>
</protein>
<sequence length="279" mass="31212">MNLRIAADSPTLGSLLPNSFVAASRDKEKGHLGADLWTMDAEKCDGEGVVLEEGGGERAWPGVKRRERGLGYGEDDVEAYAATARGTMDSNCEMARHKDCIVLVNVGSRERHARYHKSASISDCPTSFRSSRPFDFGHKTQVYSRMQQHARRRYTARLDKRQLISHAHRLSRPDTLGYLNALTTAAGERVQARPPAINPSQHISRFASLFFRGSWRGWATTRVALVAKIADRMAHKQGSGDHLGWYARTGTNRFHVLLQGVCISPRTHPHRLFYAPLHV</sequence>
<dbReference type="Proteomes" id="UP000053257">
    <property type="component" value="Unassembled WGS sequence"/>
</dbReference>
<name>A0A0C3PJ20_PHLG1</name>
<reference evidence="1 2" key="1">
    <citation type="journal article" date="2014" name="PLoS Genet.">
        <title>Analysis of the Phlebiopsis gigantea genome, transcriptome and secretome provides insight into its pioneer colonization strategies of wood.</title>
        <authorList>
            <person name="Hori C."/>
            <person name="Ishida T."/>
            <person name="Igarashi K."/>
            <person name="Samejima M."/>
            <person name="Suzuki H."/>
            <person name="Master E."/>
            <person name="Ferreira P."/>
            <person name="Ruiz-Duenas F.J."/>
            <person name="Held B."/>
            <person name="Canessa P."/>
            <person name="Larrondo L.F."/>
            <person name="Schmoll M."/>
            <person name="Druzhinina I.S."/>
            <person name="Kubicek C.P."/>
            <person name="Gaskell J.A."/>
            <person name="Kersten P."/>
            <person name="St John F."/>
            <person name="Glasner J."/>
            <person name="Sabat G."/>
            <person name="Splinter BonDurant S."/>
            <person name="Syed K."/>
            <person name="Yadav J."/>
            <person name="Mgbeahuruike A.C."/>
            <person name="Kovalchuk A."/>
            <person name="Asiegbu F.O."/>
            <person name="Lackner G."/>
            <person name="Hoffmeister D."/>
            <person name="Rencoret J."/>
            <person name="Gutierrez A."/>
            <person name="Sun H."/>
            <person name="Lindquist E."/>
            <person name="Barry K."/>
            <person name="Riley R."/>
            <person name="Grigoriev I.V."/>
            <person name="Henrissat B."/>
            <person name="Kues U."/>
            <person name="Berka R.M."/>
            <person name="Martinez A.T."/>
            <person name="Covert S.F."/>
            <person name="Blanchette R.A."/>
            <person name="Cullen D."/>
        </authorList>
    </citation>
    <scope>NUCLEOTIDE SEQUENCE [LARGE SCALE GENOMIC DNA]</scope>
    <source>
        <strain evidence="1 2">11061_1 CR5-6</strain>
    </source>
</reference>
<proteinExistence type="predicted"/>
<evidence type="ECO:0000313" key="1">
    <source>
        <dbReference type="EMBL" id="KIP06073.1"/>
    </source>
</evidence>
<dbReference type="AlphaFoldDB" id="A0A0C3PJ20"/>
<organism evidence="1 2">
    <name type="scientific">Phlebiopsis gigantea (strain 11061_1 CR5-6)</name>
    <name type="common">White-rot fungus</name>
    <name type="synonym">Peniophora gigantea</name>
    <dbReference type="NCBI Taxonomy" id="745531"/>
    <lineage>
        <taxon>Eukaryota</taxon>
        <taxon>Fungi</taxon>
        <taxon>Dikarya</taxon>
        <taxon>Basidiomycota</taxon>
        <taxon>Agaricomycotina</taxon>
        <taxon>Agaricomycetes</taxon>
        <taxon>Polyporales</taxon>
        <taxon>Phanerochaetaceae</taxon>
        <taxon>Phlebiopsis</taxon>
    </lineage>
</organism>
<accession>A0A0C3PJ20</accession>
<evidence type="ECO:0000313" key="2">
    <source>
        <dbReference type="Proteomes" id="UP000053257"/>
    </source>
</evidence>
<dbReference type="EMBL" id="KN840526">
    <property type="protein sequence ID" value="KIP06073.1"/>
    <property type="molecule type" value="Genomic_DNA"/>
</dbReference>
<gene>
    <name evidence="1" type="ORF">PHLGIDRAFT_471224</name>
</gene>
<dbReference type="HOGENOM" id="CLU_997875_0_0_1"/>
<keyword evidence="2" id="KW-1185">Reference proteome</keyword>